<evidence type="ECO:0000313" key="3">
    <source>
        <dbReference type="Proteomes" id="UP000467428"/>
    </source>
</evidence>
<feature type="region of interest" description="Disordered" evidence="1">
    <location>
        <begin position="53"/>
        <end position="79"/>
    </location>
</feature>
<evidence type="ECO:0000313" key="2">
    <source>
        <dbReference type="EMBL" id="BBY52164.1"/>
    </source>
</evidence>
<dbReference type="KEGG" id="marz:MARA_56320"/>
<dbReference type="InterPro" id="IPR011051">
    <property type="entry name" value="RmlC_Cupin_sf"/>
</dbReference>
<dbReference type="AlphaFoldDB" id="A0A7I7S5L9"/>
<name>A0A7I7S5L9_9MYCO</name>
<evidence type="ECO:0000256" key="1">
    <source>
        <dbReference type="SAM" id="MobiDB-lite"/>
    </source>
</evidence>
<feature type="compositionally biased region" description="Polar residues" evidence="1">
    <location>
        <begin position="53"/>
        <end position="64"/>
    </location>
</feature>
<proteinExistence type="predicted"/>
<protein>
    <submittedName>
        <fullName evidence="2">Cupin</fullName>
    </submittedName>
</protein>
<reference evidence="2 3" key="1">
    <citation type="journal article" date="2019" name="Emerg. Microbes Infect.">
        <title>Comprehensive subspecies identification of 175 nontuberculous mycobacteria species based on 7547 genomic profiles.</title>
        <authorList>
            <person name="Matsumoto Y."/>
            <person name="Kinjo T."/>
            <person name="Motooka D."/>
            <person name="Nabeya D."/>
            <person name="Jung N."/>
            <person name="Uechi K."/>
            <person name="Horii T."/>
            <person name="Iida T."/>
            <person name="Fujita J."/>
            <person name="Nakamura S."/>
        </authorList>
    </citation>
    <scope>NUCLEOTIDE SEQUENCE [LARGE SCALE GENOMIC DNA]</scope>
    <source>
        <strain evidence="2 3">JCM 18538</strain>
    </source>
</reference>
<keyword evidence="3" id="KW-1185">Reference proteome</keyword>
<dbReference type="RefSeq" id="WP_163923991.1">
    <property type="nucleotide sequence ID" value="NZ_AP022593.1"/>
</dbReference>
<geneLocation type="plasmid" evidence="3">
    <name>pjcm18538 dna</name>
</geneLocation>
<dbReference type="SUPFAM" id="SSF51182">
    <property type="entry name" value="RmlC-like cupins"/>
    <property type="match status" value="1"/>
</dbReference>
<sequence>MSTARATVAIDDPRIRVTTWTFDQAGDATGPHRHEYDYVVIPVTGGTFTVTDADGSTRQMTQRAGSPYQGAAGTDHDVASSSDATAIFVEVELKG</sequence>
<accession>A0A7I7S5L9</accession>
<dbReference type="Proteomes" id="UP000467428">
    <property type="component" value="Chromosome"/>
</dbReference>
<dbReference type="Gene3D" id="2.60.120.10">
    <property type="entry name" value="Jelly Rolls"/>
    <property type="match status" value="1"/>
</dbReference>
<gene>
    <name evidence="2" type="ORF">MARA_56320</name>
</gene>
<organism evidence="2 3">
    <name type="scientific">Mycolicibacterium arabiense</name>
    <dbReference type="NCBI Taxonomy" id="1286181"/>
    <lineage>
        <taxon>Bacteria</taxon>
        <taxon>Bacillati</taxon>
        <taxon>Actinomycetota</taxon>
        <taxon>Actinomycetes</taxon>
        <taxon>Mycobacteriales</taxon>
        <taxon>Mycobacteriaceae</taxon>
        <taxon>Mycolicibacterium</taxon>
    </lineage>
</organism>
<dbReference type="InterPro" id="IPR014710">
    <property type="entry name" value="RmlC-like_jellyroll"/>
</dbReference>
<dbReference type="EMBL" id="AP022593">
    <property type="protein sequence ID" value="BBY52164.1"/>
    <property type="molecule type" value="Genomic_DNA"/>
</dbReference>